<evidence type="ECO:0000313" key="2">
    <source>
        <dbReference type="EMBL" id="KAL0567395.1"/>
    </source>
</evidence>
<feature type="compositionally biased region" description="Low complexity" evidence="1">
    <location>
        <begin position="144"/>
        <end position="159"/>
    </location>
</feature>
<feature type="compositionally biased region" description="Basic residues" evidence="1">
    <location>
        <begin position="328"/>
        <end position="341"/>
    </location>
</feature>
<protein>
    <submittedName>
        <fullName evidence="2">Uncharacterized protein</fullName>
    </submittedName>
</protein>
<gene>
    <name evidence="2" type="ORF">V5O48_014599</name>
</gene>
<dbReference type="EMBL" id="JBAHYK010001595">
    <property type="protein sequence ID" value="KAL0567395.1"/>
    <property type="molecule type" value="Genomic_DNA"/>
</dbReference>
<evidence type="ECO:0000256" key="1">
    <source>
        <dbReference type="SAM" id="MobiDB-lite"/>
    </source>
</evidence>
<sequence length="341" mass="37066">MGGMTEFSFEVVESRYSDFAFELECKGFKWRWETCFVGRKLGSEIISQHLVLPLISVNHLAFSSNDPVGEITESELEKAIDKVGRTARRTIDTHIKNAISKPRLGSTLRRMTALVNSVADLQEYLAPVITAAGTPDLEPPSLPAPSASRKQAKARAPSPKRSPSPAPAPDPVKSQRRPTPSPPPQRPKSPNVPARPKQPARLDRWTPSPEPLQHPKSPKAASPKVSAQQPEADSATESDNDEVLPAAKKGKTPEARPVEEPESLPPVPPEQSSQASRARKSSTEPESSPPRPTKKKKPVVANSSDDSEEEVSNRRPPAKTATGAAVKRGTRQPIKRGGKRF</sequence>
<comment type="caution">
    <text evidence="2">The sequence shown here is derived from an EMBL/GenBank/DDBJ whole genome shotgun (WGS) entry which is preliminary data.</text>
</comment>
<proteinExistence type="predicted"/>
<feature type="compositionally biased region" description="Pro residues" evidence="1">
    <location>
        <begin position="160"/>
        <end position="170"/>
    </location>
</feature>
<feature type="region of interest" description="Disordered" evidence="1">
    <location>
        <begin position="134"/>
        <end position="341"/>
    </location>
</feature>
<organism evidence="2 3">
    <name type="scientific">Marasmius crinis-equi</name>
    <dbReference type="NCBI Taxonomy" id="585013"/>
    <lineage>
        <taxon>Eukaryota</taxon>
        <taxon>Fungi</taxon>
        <taxon>Dikarya</taxon>
        <taxon>Basidiomycota</taxon>
        <taxon>Agaricomycotina</taxon>
        <taxon>Agaricomycetes</taxon>
        <taxon>Agaricomycetidae</taxon>
        <taxon>Agaricales</taxon>
        <taxon>Marasmiineae</taxon>
        <taxon>Marasmiaceae</taxon>
        <taxon>Marasmius</taxon>
    </lineage>
</organism>
<accession>A0ABR3EWX8</accession>
<evidence type="ECO:0000313" key="3">
    <source>
        <dbReference type="Proteomes" id="UP001465976"/>
    </source>
</evidence>
<reference evidence="2 3" key="1">
    <citation type="submission" date="2024-02" db="EMBL/GenBank/DDBJ databases">
        <title>A draft genome for the cacao thread blight pathogen Marasmius crinis-equi.</title>
        <authorList>
            <person name="Cohen S.P."/>
            <person name="Baruah I.K."/>
            <person name="Amoako-Attah I."/>
            <person name="Bukari Y."/>
            <person name="Meinhardt L.W."/>
            <person name="Bailey B.A."/>
        </authorList>
    </citation>
    <scope>NUCLEOTIDE SEQUENCE [LARGE SCALE GENOMIC DNA]</scope>
    <source>
        <strain evidence="2 3">GH-76</strain>
    </source>
</reference>
<keyword evidence="3" id="KW-1185">Reference proteome</keyword>
<name>A0ABR3EWX8_9AGAR</name>
<dbReference type="Proteomes" id="UP001465976">
    <property type="component" value="Unassembled WGS sequence"/>
</dbReference>